<dbReference type="PANTHER" id="PTHR45766">
    <property type="entry name" value="DNA ANNEALING HELICASE AND ENDONUCLEASE ZRANB3 FAMILY MEMBER"/>
    <property type="match status" value="1"/>
</dbReference>
<dbReference type="SUPFAM" id="SSF52540">
    <property type="entry name" value="P-loop containing nucleoside triphosphate hydrolases"/>
    <property type="match status" value="3"/>
</dbReference>
<protein>
    <recommendedName>
        <fullName evidence="6">Helicase ATP-binding domain-containing protein</fullName>
    </recommendedName>
</protein>
<dbReference type="InterPro" id="IPR027417">
    <property type="entry name" value="P-loop_NTPase"/>
</dbReference>
<evidence type="ECO:0000256" key="1">
    <source>
        <dbReference type="ARBA" id="ARBA00022741"/>
    </source>
</evidence>
<evidence type="ECO:0000256" key="3">
    <source>
        <dbReference type="ARBA" id="ARBA00022806"/>
    </source>
</evidence>
<dbReference type="InterPro" id="IPR006935">
    <property type="entry name" value="Helicase/UvrB_N"/>
</dbReference>
<dbReference type="GO" id="GO:0043596">
    <property type="term" value="C:nuclear replication fork"/>
    <property type="evidence" value="ECO:0007669"/>
    <property type="project" value="TreeGrafter"/>
</dbReference>
<evidence type="ECO:0000256" key="2">
    <source>
        <dbReference type="ARBA" id="ARBA00022801"/>
    </source>
</evidence>
<feature type="region of interest" description="Disordered" evidence="5">
    <location>
        <begin position="1"/>
        <end position="31"/>
    </location>
</feature>
<keyword evidence="2" id="KW-0378">Hydrolase</keyword>
<dbReference type="GO" id="GO:0004386">
    <property type="term" value="F:helicase activity"/>
    <property type="evidence" value="ECO:0007669"/>
    <property type="project" value="UniProtKB-KW"/>
</dbReference>
<evidence type="ECO:0000313" key="7">
    <source>
        <dbReference type="EMBL" id="QHS87332.1"/>
    </source>
</evidence>
<organism evidence="7">
    <name type="scientific">viral metagenome</name>
    <dbReference type="NCBI Taxonomy" id="1070528"/>
    <lineage>
        <taxon>unclassified sequences</taxon>
        <taxon>metagenomes</taxon>
        <taxon>organismal metagenomes</taxon>
    </lineage>
</organism>
<dbReference type="SMART" id="SM00487">
    <property type="entry name" value="DEXDc"/>
    <property type="match status" value="1"/>
</dbReference>
<dbReference type="GO" id="GO:0004520">
    <property type="term" value="F:DNA endonuclease activity"/>
    <property type="evidence" value="ECO:0007669"/>
    <property type="project" value="TreeGrafter"/>
</dbReference>
<dbReference type="GO" id="GO:0031297">
    <property type="term" value="P:replication fork processing"/>
    <property type="evidence" value="ECO:0007669"/>
    <property type="project" value="TreeGrafter"/>
</dbReference>
<dbReference type="GO" id="GO:0006281">
    <property type="term" value="P:DNA repair"/>
    <property type="evidence" value="ECO:0007669"/>
    <property type="project" value="TreeGrafter"/>
</dbReference>
<dbReference type="AlphaFoldDB" id="A0A6C0B5J9"/>
<dbReference type="PANTHER" id="PTHR45766:SF3">
    <property type="entry name" value="DNA ANNEALING HELICASE AND ENDONUCLEASE ZRANB3"/>
    <property type="match status" value="1"/>
</dbReference>
<name>A0A6C0B5J9_9ZZZZ</name>
<sequence>MERRDILKQLETSNDAQKKQKRAIRIGKKDGQEVEGAHPIFVEEEGLPEAPNTQVIPGPDKYFVDSRMKFFDRSLAMDRIQKIMKGEVVSDLDKDTIIGKKSELLGVSDVGEAPGLSIDKVSVVDKESVFELPIAKAIMDEELEQKESAIKEPLIKEPMVKEPAIEEPVIKEPTVKEPVIEEPVIEKEADGKKKRVTKRQPKNVAAADIPSTQVIISDKAVADRVPKKKNYVRKISPYYMNNRRIFIQKLGPLFKAHADEIAAVVDEDVSCENRASKSFDLLTHQKVVTDYLNTYTPYRGLLIYHGLGSGKTCTSIAIAEGMKTDKEIVVMTPASLKVNFFSELKKCGDDIYRRKQHWVKQMAKTQAEADIIGRALSLDPDVIQRKGVWLMNAKLESNFDTLSSAEQAEIDQQLDQMIRVKYQDINYNGLNGNIMKRITKDSTINPFDNKVVIVDEAHNLISRIMNKLNTPDSINYRLYEYLMSANNAKIVLLSGTPIINYPNEIGIMFNIIHGYIKTWTFPVTVKTESKTDKESIMRLFSKERIATYDYIEYSGSQLTITRNPFGFVNVRKRGAKADDDEMTAYGGVQLDPAGNVSDADFEARIVEVLGRAGLEVLRRGISIVNYKPLPDETEAFLKMFVDPESGNLNNADLLKRRILGSTSYFRSAQEQLLPKYEKSKDFQEIRVEMSDYQLMKYAEVRHKERERDKKQRKPQKAGKELFESASSYRIFSRELCNFVFPEMVVRPGAKIDAGTDEVELETRVAAVEETADMEGAAAALAKLVENGATVLSKEGLAKYSPKFLHILENIEDPDNLGLHLLYSQFRTLEGIGIMKTVLEYHGFQELRLRKTAAGEWEIGDLEPGKPRFVLYTGTETSEEKEIIRHIYNSNWDQISPSMRERLELIAPNNWMGEIIKVFMITSSGAEGINLENTRFVHLVEPYWHATRTEQVIGRARRICSHKNLPVELQTIQVFLYMSVMSEAQKTSRDNMELITRDLSRRDQKTPLTTDEYLYEISNMKEAVNRQILTAVKETAVDCTLYKNAENLVCYGTQVVRSNEFSSVPNLDQDASQKTNMNFSKKVKELVEVDVAGEKYLYNKKTGELFNAETKKPEGRRLVIENGKAKIVVI</sequence>
<dbReference type="Pfam" id="PF04851">
    <property type="entry name" value="ResIII"/>
    <property type="match status" value="1"/>
</dbReference>
<dbReference type="InterPro" id="IPR014001">
    <property type="entry name" value="Helicase_ATP-bd"/>
</dbReference>
<keyword evidence="1" id="KW-0547">Nucleotide-binding</keyword>
<keyword evidence="4" id="KW-0067">ATP-binding</keyword>
<evidence type="ECO:0000256" key="5">
    <source>
        <dbReference type="SAM" id="MobiDB-lite"/>
    </source>
</evidence>
<dbReference type="GO" id="GO:0016787">
    <property type="term" value="F:hydrolase activity"/>
    <property type="evidence" value="ECO:0007669"/>
    <property type="project" value="UniProtKB-KW"/>
</dbReference>
<dbReference type="Gene3D" id="3.40.50.300">
    <property type="entry name" value="P-loop containing nucleotide triphosphate hydrolases"/>
    <property type="match status" value="2"/>
</dbReference>
<dbReference type="EMBL" id="MN739080">
    <property type="protein sequence ID" value="QHS87332.1"/>
    <property type="molecule type" value="Genomic_DNA"/>
</dbReference>
<dbReference type="GO" id="GO:0005524">
    <property type="term" value="F:ATP binding"/>
    <property type="evidence" value="ECO:0007669"/>
    <property type="project" value="UniProtKB-KW"/>
</dbReference>
<feature type="domain" description="Helicase ATP-binding" evidence="6">
    <location>
        <begin position="277"/>
        <end position="526"/>
    </location>
</feature>
<reference evidence="7" key="1">
    <citation type="journal article" date="2020" name="Nature">
        <title>Giant virus diversity and host interactions through global metagenomics.</title>
        <authorList>
            <person name="Schulz F."/>
            <person name="Roux S."/>
            <person name="Paez-Espino D."/>
            <person name="Jungbluth S."/>
            <person name="Walsh D.A."/>
            <person name="Denef V.J."/>
            <person name="McMahon K.D."/>
            <person name="Konstantinidis K.T."/>
            <person name="Eloe-Fadrosh E.A."/>
            <person name="Kyrpides N.C."/>
            <person name="Woyke T."/>
        </authorList>
    </citation>
    <scope>NUCLEOTIDE SEQUENCE</scope>
    <source>
        <strain evidence="7">GVMAG-M-3300010157-4</strain>
    </source>
</reference>
<accession>A0A6C0B5J9</accession>
<proteinExistence type="predicted"/>
<dbReference type="GO" id="GO:0003677">
    <property type="term" value="F:DNA binding"/>
    <property type="evidence" value="ECO:0007669"/>
    <property type="project" value="InterPro"/>
</dbReference>
<evidence type="ECO:0000259" key="6">
    <source>
        <dbReference type="SMART" id="SM00487"/>
    </source>
</evidence>
<keyword evidence="3" id="KW-0347">Helicase</keyword>
<evidence type="ECO:0000256" key="4">
    <source>
        <dbReference type="ARBA" id="ARBA00022840"/>
    </source>
</evidence>